<dbReference type="STRING" id="153721.MYP_3813"/>
<dbReference type="Proteomes" id="UP000030185">
    <property type="component" value="Unassembled WGS sequence"/>
</dbReference>
<comment type="caution">
    <text evidence="2">The sequence shown here is derived from an EMBL/GenBank/DDBJ whole genome shotgun (WGS) entry which is preliminary data.</text>
</comment>
<evidence type="ECO:0000259" key="1">
    <source>
        <dbReference type="Pfam" id="PF13590"/>
    </source>
</evidence>
<evidence type="ECO:0000313" key="3">
    <source>
        <dbReference type="Proteomes" id="UP000030185"/>
    </source>
</evidence>
<dbReference type="AlphaFoldDB" id="A0A098LK62"/>
<dbReference type="InterPro" id="IPR025411">
    <property type="entry name" value="DUF4136"/>
</dbReference>
<organism evidence="2 3">
    <name type="scientific">Sporocytophaga myxococcoides</name>
    <dbReference type="NCBI Taxonomy" id="153721"/>
    <lineage>
        <taxon>Bacteria</taxon>
        <taxon>Pseudomonadati</taxon>
        <taxon>Bacteroidota</taxon>
        <taxon>Cytophagia</taxon>
        <taxon>Cytophagales</taxon>
        <taxon>Cytophagaceae</taxon>
        <taxon>Sporocytophaga</taxon>
    </lineage>
</organism>
<dbReference type="Pfam" id="PF13590">
    <property type="entry name" value="DUF4136"/>
    <property type="match status" value="1"/>
</dbReference>
<dbReference type="PROSITE" id="PS51257">
    <property type="entry name" value="PROKAR_LIPOPROTEIN"/>
    <property type="match status" value="1"/>
</dbReference>
<dbReference type="eggNOG" id="ENOG5032YB2">
    <property type="taxonomic scope" value="Bacteria"/>
</dbReference>
<dbReference type="Gene3D" id="3.30.160.670">
    <property type="match status" value="1"/>
</dbReference>
<name>A0A098LK62_9BACT</name>
<feature type="domain" description="DUF4136" evidence="1">
    <location>
        <begin position="26"/>
        <end position="235"/>
    </location>
</feature>
<evidence type="ECO:0000313" key="2">
    <source>
        <dbReference type="EMBL" id="GAL86583.1"/>
    </source>
</evidence>
<dbReference type="EMBL" id="BBLT01000008">
    <property type="protein sequence ID" value="GAL86583.1"/>
    <property type="molecule type" value="Genomic_DNA"/>
</dbReference>
<dbReference type="OrthoDB" id="118896at2"/>
<sequence length="244" mass="28379">MKRLVWLVIGVVLTLLYGCQPGSNAHTSYNPDIDFTKFRTFAWLPKQLPEQQGDQLNDVMNLYNNELIELKIKRMVSSDLFDKGLHLDSLNPDLLFTYSIVMENRERYTNTPLVINQPNLAVPRFYNYFEQPYTMYNYLTNDYNIYPYTTYFGGVNIYNTTPDGIYYGAGIYRPQVLGNISEKIQYKEGTLVIDVIDRKTNQLIWRGYSSESLNNPVMFENLLPGQINGIMEQFPSPFSPNAFY</sequence>
<proteinExistence type="predicted"/>
<keyword evidence="3" id="KW-1185">Reference proteome</keyword>
<reference evidence="2 3" key="1">
    <citation type="submission" date="2014-09" db="EMBL/GenBank/DDBJ databases">
        <title>Sporocytophaga myxococcoides PG-01 genome sequencing.</title>
        <authorList>
            <person name="Liu L."/>
            <person name="Gao P.J."/>
            <person name="Chen G.J."/>
            <person name="Wang L.S."/>
        </authorList>
    </citation>
    <scope>NUCLEOTIDE SEQUENCE [LARGE SCALE GENOMIC DNA]</scope>
    <source>
        <strain evidence="2 3">PG-01</strain>
    </source>
</reference>
<accession>A0A098LK62</accession>
<gene>
    <name evidence="2" type="ORF">MYP_3813</name>
</gene>
<dbReference type="RefSeq" id="WP_045466707.1">
    <property type="nucleotide sequence ID" value="NZ_BBLT01000008.1"/>
</dbReference>
<protein>
    <recommendedName>
        <fullName evidence="1">DUF4136 domain-containing protein</fullName>
    </recommendedName>
</protein>